<evidence type="ECO:0000313" key="1">
    <source>
        <dbReference type="EMBL" id="KAI5653276.1"/>
    </source>
</evidence>
<accession>A0ACB9ZXQ0</accession>
<protein>
    <submittedName>
        <fullName evidence="1">Uncharacterized protein</fullName>
    </submittedName>
</protein>
<gene>
    <name evidence="1" type="ORF">M9H77_30463</name>
</gene>
<reference evidence="2" key="1">
    <citation type="journal article" date="2023" name="Nat. Plants">
        <title>Single-cell RNA sequencing provides a high-resolution roadmap for understanding the multicellular compartmentation of specialized metabolism.</title>
        <authorList>
            <person name="Sun S."/>
            <person name="Shen X."/>
            <person name="Li Y."/>
            <person name="Li Y."/>
            <person name="Wang S."/>
            <person name="Li R."/>
            <person name="Zhang H."/>
            <person name="Shen G."/>
            <person name="Guo B."/>
            <person name="Wei J."/>
            <person name="Xu J."/>
            <person name="St-Pierre B."/>
            <person name="Chen S."/>
            <person name="Sun C."/>
        </authorList>
    </citation>
    <scope>NUCLEOTIDE SEQUENCE [LARGE SCALE GENOMIC DNA]</scope>
</reference>
<comment type="caution">
    <text evidence="1">The sequence shown here is derived from an EMBL/GenBank/DDBJ whole genome shotgun (WGS) entry which is preliminary data.</text>
</comment>
<dbReference type="Proteomes" id="UP001060085">
    <property type="component" value="Linkage Group LG07"/>
</dbReference>
<keyword evidence="2" id="KW-1185">Reference proteome</keyword>
<proteinExistence type="predicted"/>
<dbReference type="EMBL" id="CM044707">
    <property type="protein sequence ID" value="KAI5653276.1"/>
    <property type="molecule type" value="Genomic_DNA"/>
</dbReference>
<name>A0ACB9ZXQ0_CATRO</name>
<sequence>MLTCELVILLHDQSFLHFEEYISIAYNRHGVPWTYNAETSLKSMVRSCAPSPAIPLPSTSDNLALAFASYLRPSIAPLSLYISMRTNCAKLKLGAKILMGVTVKISCSRILRETGVATLYGRVMSSPLMWLYNHHSIGNPWQLQL</sequence>
<organism evidence="1 2">
    <name type="scientific">Catharanthus roseus</name>
    <name type="common">Madagascar periwinkle</name>
    <name type="synonym">Vinca rosea</name>
    <dbReference type="NCBI Taxonomy" id="4058"/>
    <lineage>
        <taxon>Eukaryota</taxon>
        <taxon>Viridiplantae</taxon>
        <taxon>Streptophyta</taxon>
        <taxon>Embryophyta</taxon>
        <taxon>Tracheophyta</taxon>
        <taxon>Spermatophyta</taxon>
        <taxon>Magnoliopsida</taxon>
        <taxon>eudicotyledons</taxon>
        <taxon>Gunneridae</taxon>
        <taxon>Pentapetalae</taxon>
        <taxon>asterids</taxon>
        <taxon>lamiids</taxon>
        <taxon>Gentianales</taxon>
        <taxon>Apocynaceae</taxon>
        <taxon>Rauvolfioideae</taxon>
        <taxon>Vinceae</taxon>
        <taxon>Catharanthinae</taxon>
        <taxon>Catharanthus</taxon>
    </lineage>
</organism>
<evidence type="ECO:0000313" key="2">
    <source>
        <dbReference type="Proteomes" id="UP001060085"/>
    </source>
</evidence>